<evidence type="ECO:0000256" key="9">
    <source>
        <dbReference type="ARBA" id="ARBA00023180"/>
    </source>
</evidence>
<gene>
    <name evidence="16" type="primary">SD11</name>
    <name evidence="16" type="ORF">CR513_60158</name>
</gene>
<accession>A0A371E6H1</accession>
<dbReference type="STRING" id="157652.A0A371E6H1"/>
<keyword evidence="12" id="KW-1133">Transmembrane helix</keyword>
<sequence>MDMLAFLTLITFHVLFPSTVSDTLSRRVTITTVGKNQNVQAEGTSPSGINDDSYCSYHRVCGSNGNCDLNRAPACVCIEGFTPKSQSGWDSMDYTQGCVRKKALNCTTDGFVKYGVFQEPSGTYFLLNQSLGEDGCKERCFSNCSCVAYTTTGSGCKLWSGDLFDVRVINGGGKDLYIRMPASEIGDKEENSGHGEGKIVWVTIGSAVAIVSGMIIGFCYYMHRRRTNLEGRLLVYFMLSADDVYILTTETVSHINEHEDMELPLFDLSRIAVATDNFSVNNKLGEGGFGPVYKGTLDDGTQIAVKRLSTSSGQGLNEFKNEVILIAKLQHRNLVRLLGCCIQNQEKLLIYEYMPNGSLDYFIFDETRGELLDWPKRFNIICGIARGLLYLHQDSRLRIIHRDLKASNVLLDSEMNPKISDFGLAKSFGGDQSRGNTKRVFAEQSVVFALFPYSGYMAPEYAVNGHFSVKSDVFSFGILLLEIITGKKNRRFYYPNDNINLFGHAWTLWEQQRPLELIDECLKESCALSEVQRCIHISLLCAQQHPEDRPSMSNVVLMLGSEIELAQPKIPTFLIGEPSDGKSSSCSKNELSITVLDAR</sequence>
<dbReference type="CDD" id="cd01098">
    <property type="entry name" value="PAN_AP_plant"/>
    <property type="match status" value="1"/>
</dbReference>
<keyword evidence="8" id="KW-1015">Disulfide bond</keyword>
<evidence type="ECO:0000256" key="11">
    <source>
        <dbReference type="ARBA" id="ARBA00048679"/>
    </source>
</evidence>
<evidence type="ECO:0000256" key="6">
    <source>
        <dbReference type="ARBA" id="ARBA00022777"/>
    </source>
</evidence>
<keyword evidence="17" id="KW-1185">Reference proteome</keyword>
<keyword evidence="9" id="KW-0325">Glycoprotein</keyword>
<dbReference type="EC" id="2.7.11.1" evidence="1"/>
<evidence type="ECO:0000259" key="15">
    <source>
        <dbReference type="PROSITE" id="PS50948"/>
    </source>
</evidence>
<dbReference type="FunFam" id="3.30.200.20:FF:000195">
    <property type="entry name" value="G-type lectin S-receptor-like serine/threonine-protein kinase"/>
    <property type="match status" value="1"/>
</dbReference>
<dbReference type="GO" id="GO:0048544">
    <property type="term" value="P:recognition of pollen"/>
    <property type="evidence" value="ECO:0007669"/>
    <property type="project" value="InterPro"/>
</dbReference>
<feature type="domain" description="Apple" evidence="15">
    <location>
        <begin position="106"/>
        <end position="181"/>
    </location>
</feature>
<feature type="non-terminal residue" evidence="16">
    <location>
        <position position="1"/>
    </location>
</feature>
<dbReference type="InterPro" id="IPR000858">
    <property type="entry name" value="S_locus_glycoprot_dom"/>
</dbReference>
<dbReference type="CDD" id="cd14066">
    <property type="entry name" value="STKc_IRAK"/>
    <property type="match status" value="1"/>
</dbReference>
<evidence type="ECO:0000256" key="3">
    <source>
        <dbReference type="ARBA" id="ARBA00022679"/>
    </source>
</evidence>
<dbReference type="SUPFAM" id="SSF56112">
    <property type="entry name" value="Protein kinase-like (PK-like)"/>
    <property type="match status" value="1"/>
</dbReference>
<proteinExistence type="predicted"/>
<comment type="catalytic activity">
    <reaction evidence="11">
        <text>L-seryl-[protein] + ATP = O-phospho-L-seryl-[protein] + ADP + H(+)</text>
        <dbReference type="Rhea" id="RHEA:17989"/>
        <dbReference type="Rhea" id="RHEA-COMP:9863"/>
        <dbReference type="Rhea" id="RHEA-COMP:11604"/>
        <dbReference type="ChEBI" id="CHEBI:15378"/>
        <dbReference type="ChEBI" id="CHEBI:29999"/>
        <dbReference type="ChEBI" id="CHEBI:30616"/>
        <dbReference type="ChEBI" id="CHEBI:83421"/>
        <dbReference type="ChEBI" id="CHEBI:456216"/>
        <dbReference type="EC" id="2.7.11.1"/>
    </reaction>
</comment>
<dbReference type="InterPro" id="IPR003609">
    <property type="entry name" value="Pan_app"/>
</dbReference>
<organism evidence="16 17">
    <name type="scientific">Mucuna pruriens</name>
    <name type="common">Velvet bean</name>
    <name type="synonym">Dolichos pruriens</name>
    <dbReference type="NCBI Taxonomy" id="157652"/>
    <lineage>
        <taxon>Eukaryota</taxon>
        <taxon>Viridiplantae</taxon>
        <taxon>Streptophyta</taxon>
        <taxon>Embryophyta</taxon>
        <taxon>Tracheophyta</taxon>
        <taxon>Spermatophyta</taxon>
        <taxon>Magnoliopsida</taxon>
        <taxon>eudicotyledons</taxon>
        <taxon>Gunneridae</taxon>
        <taxon>Pentapetalae</taxon>
        <taxon>rosids</taxon>
        <taxon>fabids</taxon>
        <taxon>Fabales</taxon>
        <taxon>Fabaceae</taxon>
        <taxon>Papilionoideae</taxon>
        <taxon>50 kb inversion clade</taxon>
        <taxon>NPAAA clade</taxon>
        <taxon>indigoferoid/millettioid clade</taxon>
        <taxon>Phaseoleae</taxon>
        <taxon>Mucuna</taxon>
    </lineage>
</organism>
<evidence type="ECO:0000313" key="16">
    <source>
        <dbReference type="EMBL" id="RDX61597.1"/>
    </source>
</evidence>
<dbReference type="Gene3D" id="3.30.200.20">
    <property type="entry name" value="Phosphorylase Kinase, domain 1"/>
    <property type="match status" value="1"/>
</dbReference>
<evidence type="ECO:0000256" key="13">
    <source>
        <dbReference type="SAM" id="SignalP"/>
    </source>
</evidence>
<keyword evidence="2" id="KW-0723">Serine/threonine-protein kinase</keyword>
<reference evidence="16" key="1">
    <citation type="submission" date="2018-05" db="EMBL/GenBank/DDBJ databases">
        <title>Draft genome of Mucuna pruriens seed.</title>
        <authorList>
            <person name="Nnadi N.E."/>
            <person name="Vos R."/>
            <person name="Hasami M.H."/>
            <person name="Devisetty U.K."/>
            <person name="Aguiy J.C."/>
        </authorList>
    </citation>
    <scope>NUCLEOTIDE SEQUENCE [LARGE SCALE GENOMIC DNA]</scope>
    <source>
        <strain evidence="16">JCA_2017</strain>
    </source>
</reference>
<evidence type="ECO:0000256" key="2">
    <source>
        <dbReference type="ARBA" id="ARBA00022527"/>
    </source>
</evidence>
<dbReference type="GO" id="GO:0004674">
    <property type="term" value="F:protein serine/threonine kinase activity"/>
    <property type="evidence" value="ECO:0007669"/>
    <property type="project" value="UniProtKB-KW"/>
</dbReference>
<dbReference type="InterPro" id="IPR000719">
    <property type="entry name" value="Prot_kinase_dom"/>
</dbReference>
<evidence type="ECO:0000256" key="7">
    <source>
        <dbReference type="ARBA" id="ARBA00022840"/>
    </source>
</evidence>
<dbReference type="PROSITE" id="PS00108">
    <property type="entry name" value="PROTEIN_KINASE_ST"/>
    <property type="match status" value="1"/>
</dbReference>
<keyword evidence="5" id="KW-0547">Nucleotide-binding</keyword>
<dbReference type="PANTHER" id="PTHR27002:SF616">
    <property type="entry name" value="RECEPTOR-LIKE SERINE_THREONINE-PROTEIN KINASE"/>
    <property type="match status" value="1"/>
</dbReference>
<feature type="domain" description="Protein kinase" evidence="14">
    <location>
        <begin position="278"/>
        <end position="570"/>
    </location>
</feature>
<keyword evidence="12" id="KW-0812">Transmembrane</keyword>
<evidence type="ECO:0000256" key="4">
    <source>
        <dbReference type="ARBA" id="ARBA00022729"/>
    </source>
</evidence>
<evidence type="ECO:0000256" key="12">
    <source>
        <dbReference type="SAM" id="Phobius"/>
    </source>
</evidence>
<dbReference type="OrthoDB" id="4062651at2759"/>
<dbReference type="GO" id="GO:0005886">
    <property type="term" value="C:plasma membrane"/>
    <property type="evidence" value="ECO:0007669"/>
    <property type="project" value="TreeGrafter"/>
</dbReference>
<evidence type="ECO:0000256" key="8">
    <source>
        <dbReference type="ARBA" id="ARBA00023157"/>
    </source>
</evidence>
<dbReference type="GO" id="GO:0005524">
    <property type="term" value="F:ATP binding"/>
    <property type="evidence" value="ECO:0007669"/>
    <property type="project" value="UniProtKB-KW"/>
</dbReference>
<keyword evidence="7" id="KW-0067">ATP-binding</keyword>
<feature type="chain" id="PRO_5017001850" description="non-specific serine/threonine protein kinase" evidence="13">
    <location>
        <begin position="22"/>
        <end position="599"/>
    </location>
</feature>
<dbReference type="SMART" id="SM00473">
    <property type="entry name" value="PAN_AP"/>
    <property type="match status" value="1"/>
</dbReference>
<feature type="signal peptide" evidence="13">
    <location>
        <begin position="1"/>
        <end position="21"/>
    </location>
</feature>
<evidence type="ECO:0000256" key="1">
    <source>
        <dbReference type="ARBA" id="ARBA00012513"/>
    </source>
</evidence>
<dbReference type="GO" id="GO:0030246">
    <property type="term" value="F:carbohydrate binding"/>
    <property type="evidence" value="ECO:0007669"/>
    <property type="project" value="UniProtKB-KW"/>
</dbReference>
<dbReference type="Pfam" id="PF08276">
    <property type="entry name" value="PAN_2"/>
    <property type="match status" value="1"/>
</dbReference>
<dbReference type="AlphaFoldDB" id="A0A371E6H1"/>
<evidence type="ECO:0000259" key="14">
    <source>
        <dbReference type="PROSITE" id="PS50011"/>
    </source>
</evidence>
<dbReference type="FunFam" id="1.10.510.10:FF:000060">
    <property type="entry name" value="G-type lectin S-receptor-like serine/threonine-protein kinase"/>
    <property type="match status" value="1"/>
</dbReference>
<comment type="caution">
    <text evidence="16">The sequence shown here is derived from an EMBL/GenBank/DDBJ whole genome shotgun (WGS) entry which is preliminary data.</text>
</comment>
<dbReference type="InterPro" id="IPR001245">
    <property type="entry name" value="Ser-Thr/Tyr_kinase_cat_dom"/>
</dbReference>
<dbReference type="Proteomes" id="UP000257109">
    <property type="component" value="Unassembled WGS sequence"/>
</dbReference>
<dbReference type="InterPro" id="IPR008271">
    <property type="entry name" value="Ser/Thr_kinase_AS"/>
</dbReference>
<dbReference type="SMART" id="SM00220">
    <property type="entry name" value="S_TKc"/>
    <property type="match status" value="1"/>
</dbReference>
<evidence type="ECO:0000256" key="5">
    <source>
        <dbReference type="ARBA" id="ARBA00022741"/>
    </source>
</evidence>
<dbReference type="Gene3D" id="1.10.510.10">
    <property type="entry name" value="Transferase(Phosphotransferase) domain 1"/>
    <property type="match status" value="1"/>
</dbReference>
<dbReference type="PROSITE" id="PS50948">
    <property type="entry name" value="PAN"/>
    <property type="match status" value="1"/>
</dbReference>
<evidence type="ECO:0000313" key="17">
    <source>
        <dbReference type="Proteomes" id="UP000257109"/>
    </source>
</evidence>
<dbReference type="EMBL" id="QJKJ01016039">
    <property type="protein sequence ID" value="RDX61597.1"/>
    <property type="molecule type" value="Genomic_DNA"/>
</dbReference>
<name>A0A371E6H1_MUCPR</name>
<keyword evidence="6" id="KW-0418">Kinase</keyword>
<dbReference type="Pfam" id="PF07714">
    <property type="entry name" value="PK_Tyr_Ser-Thr"/>
    <property type="match status" value="1"/>
</dbReference>
<keyword evidence="4 13" id="KW-0732">Signal</keyword>
<dbReference type="PROSITE" id="PS50011">
    <property type="entry name" value="PROTEIN_KINASE_DOM"/>
    <property type="match status" value="1"/>
</dbReference>
<protein>
    <recommendedName>
        <fullName evidence="1">non-specific serine/threonine protein kinase</fullName>
        <ecNumber evidence="1">2.7.11.1</ecNumber>
    </recommendedName>
</protein>
<dbReference type="PANTHER" id="PTHR27002">
    <property type="entry name" value="RECEPTOR-LIKE SERINE/THREONINE-PROTEIN KINASE SD1-8"/>
    <property type="match status" value="1"/>
</dbReference>
<feature type="transmembrane region" description="Helical" evidence="12">
    <location>
        <begin position="199"/>
        <end position="222"/>
    </location>
</feature>
<keyword evidence="3" id="KW-0808">Transferase</keyword>
<dbReference type="InterPro" id="IPR011009">
    <property type="entry name" value="Kinase-like_dom_sf"/>
</dbReference>
<comment type="catalytic activity">
    <reaction evidence="10">
        <text>L-threonyl-[protein] + ATP = O-phospho-L-threonyl-[protein] + ADP + H(+)</text>
        <dbReference type="Rhea" id="RHEA:46608"/>
        <dbReference type="Rhea" id="RHEA-COMP:11060"/>
        <dbReference type="Rhea" id="RHEA-COMP:11605"/>
        <dbReference type="ChEBI" id="CHEBI:15378"/>
        <dbReference type="ChEBI" id="CHEBI:30013"/>
        <dbReference type="ChEBI" id="CHEBI:30616"/>
        <dbReference type="ChEBI" id="CHEBI:61977"/>
        <dbReference type="ChEBI" id="CHEBI:456216"/>
        <dbReference type="EC" id="2.7.11.1"/>
    </reaction>
</comment>
<evidence type="ECO:0000256" key="10">
    <source>
        <dbReference type="ARBA" id="ARBA00047899"/>
    </source>
</evidence>
<keyword evidence="12" id="KW-0472">Membrane</keyword>
<dbReference type="Pfam" id="PF00954">
    <property type="entry name" value="S_locus_glycop"/>
    <property type="match status" value="1"/>
</dbReference>